<feature type="region of interest" description="Disordered" evidence="1">
    <location>
        <begin position="1"/>
        <end position="58"/>
    </location>
</feature>
<proteinExistence type="predicted"/>
<accession>A0AAD8WMK3</accession>
<name>A0AAD8WMK3_LOLMU</name>
<keyword evidence="4" id="KW-1185">Reference proteome</keyword>
<gene>
    <name evidence="3" type="ORF">QYE76_053464</name>
</gene>
<dbReference type="InterPro" id="IPR043502">
    <property type="entry name" value="DNA/RNA_pol_sf"/>
</dbReference>
<feature type="domain" description="Reverse transcriptase" evidence="2">
    <location>
        <begin position="96"/>
        <end position="357"/>
    </location>
</feature>
<dbReference type="AlphaFoldDB" id="A0AAD8WMK3"/>
<evidence type="ECO:0000256" key="1">
    <source>
        <dbReference type="SAM" id="MobiDB-lite"/>
    </source>
</evidence>
<dbReference type="PANTHER" id="PTHR31635:SF196">
    <property type="entry name" value="REVERSE TRANSCRIPTASE DOMAIN-CONTAINING PROTEIN-RELATED"/>
    <property type="match status" value="1"/>
</dbReference>
<evidence type="ECO:0000259" key="2">
    <source>
        <dbReference type="PROSITE" id="PS50878"/>
    </source>
</evidence>
<feature type="compositionally biased region" description="Pro residues" evidence="1">
    <location>
        <begin position="24"/>
        <end position="57"/>
    </location>
</feature>
<protein>
    <recommendedName>
        <fullName evidence="2">Reverse transcriptase domain-containing protein</fullName>
    </recommendedName>
</protein>
<dbReference type="PANTHER" id="PTHR31635">
    <property type="entry name" value="REVERSE TRANSCRIPTASE DOMAIN-CONTAINING PROTEIN-RELATED"/>
    <property type="match status" value="1"/>
</dbReference>
<dbReference type="CDD" id="cd01650">
    <property type="entry name" value="RT_nLTR_like"/>
    <property type="match status" value="1"/>
</dbReference>
<sequence length="357" mass="39682">MQQVSPPDTTAPPPCLPNATVTPLCPPDEMAPPPSPPDAMAPPPPAPDVTTSPPPQPYAFREQLLGTCPYSRRNPPIPARTLQRPAEDSMACVWKLGVGDGRGFARLNRALITLIPKKQDAMEIGDYMPISLVHSFAKLFSKLVANRLRHRLGEMVSANQSAFVRGRCLHDNFLLVRQVARKINQMRQTGVLLKLDLTRAFDTMSWGFLQEVLRAMGFGQLFTKWIALLLYTANTRVIDNGVPGRRIQHTRGLRQGDPTSPMLFVLGMQVLTALMEKAVDNGLFNDLAGVSAMQRISIYADDIVMFFRPLRHELLAVKELLFIFGEASGLQANYTKTTATLIRGVEEEKVRTQEILE</sequence>
<comment type="caution">
    <text evidence="3">The sequence shown here is derived from an EMBL/GenBank/DDBJ whole genome shotgun (WGS) entry which is preliminary data.</text>
</comment>
<dbReference type="EMBL" id="JAUUTY010000003">
    <property type="protein sequence ID" value="KAK1665305.1"/>
    <property type="molecule type" value="Genomic_DNA"/>
</dbReference>
<reference evidence="3" key="1">
    <citation type="submission" date="2023-07" db="EMBL/GenBank/DDBJ databases">
        <title>A chromosome-level genome assembly of Lolium multiflorum.</title>
        <authorList>
            <person name="Chen Y."/>
            <person name="Copetti D."/>
            <person name="Kolliker R."/>
            <person name="Studer B."/>
        </authorList>
    </citation>
    <scope>NUCLEOTIDE SEQUENCE</scope>
    <source>
        <strain evidence="3">02402/16</strain>
        <tissue evidence="3">Leaf</tissue>
    </source>
</reference>
<dbReference type="InterPro" id="IPR000477">
    <property type="entry name" value="RT_dom"/>
</dbReference>
<organism evidence="3 4">
    <name type="scientific">Lolium multiflorum</name>
    <name type="common">Italian ryegrass</name>
    <name type="synonym">Lolium perenne subsp. multiflorum</name>
    <dbReference type="NCBI Taxonomy" id="4521"/>
    <lineage>
        <taxon>Eukaryota</taxon>
        <taxon>Viridiplantae</taxon>
        <taxon>Streptophyta</taxon>
        <taxon>Embryophyta</taxon>
        <taxon>Tracheophyta</taxon>
        <taxon>Spermatophyta</taxon>
        <taxon>Magnoliopsida</taxon>
        <taxon>Liliopsida</taxon>
        <taxon>Poales</taxon>
        <taxon>Poaceae</taxon>
        <taxon>BOP clade</taxon>
        <taxon>Pooideae</taxon>
        <taxon>Poodae</taxon>
        <taxon>Poeae</taxon>
        <taxon>Poeae Chloroplast Group 2 (Poeae type)</taxon>
        <taxon>Loliodinae</taxon>
        <taxon>Loliinae</taxon>
        <taxon>Lolium</taxon>
    </lineage>
</organism>
<dbReference type="Pfam" id="PF00078">
    <property type="entry name" value="RVT_1"/>
    <property type="match status" value="1"/>
</dbReference>
<dbReference type="PROSITE" id="PS50878">
    <property type="entry name" value="RT_POL"/>
    <property type="match status" value="1"/>
</dbReference>
<evidence type="ECO:0000313" key="3">
    <source>
        <dbReference type="EMBL" id="KAK1665305.1"/>
    </source>
</evidence>
<dbReference type="Proteomes" id="UP001231189">
    <property type="component" value="Unassembled WGS sequence"/>
</dbReference>
<evidence type="ECO:0000313" key="4">
    <source>
        <dbReference type="Proteomes" id="UP001231189"/>
    </source>
</evidence>
<dbReference type="SUPFAM" id="SSF56672">
    <property type="entry name" value="DNA/RNA polymerases"/>
    <property type="match status" value="1"/>
</dbReference>